<dbReference type="AlphaFoldDB" id="A0A8G0PI22"/>
<feature type="signal peptide" evidence="2">
    <location>
        <begin position="1"/>
        <end position="22"/>
    </location>
</feature>
<evidence type="ECO:0000313" key="3">
    <source>
        <dbReference type="EMBL" id="QYT01343.1"/>
    </source>
</evidence>
<accession>A0A8G0PI22</accession>
<dbReference type="Proteomes" id="UP000826661">
    <property type="component" value="Chromosome IV"/>
</dbReference>
<keyword evidence="4" id="KW-1185">Reference proteome</keyword>
<evidence type="ECO:0000256" key="1">
    <source>
        <dbReference type="SAM" id="MobiDB-lite"/>
    </source>
</evidence>
<name>A0A8G0PI22_9HYPO</name>
<gene>
    <name evidence="3" type="ORF">H0G86_008387</name>
</gene>
<proteinExistence type="predicted"/>
<sequence>MTFQAVSLILLALICHVGKVTDFINKDHYGLSVFLQSDCLTLLATPAQVSRREGRGISTHLPLLVSVIHLCCLPPAIGISIKVNILCYHRFGSPESVPIIRPLRCTGSGSQHREAAVLFDGERLPIREISWQLHFNATVLQIYAEDRDFHSICTSMFDSQTPFQASLPNMQSGSRGCSFPKLPGPDGHPLL</sequence>
<feature type="region of interest" description="Disordered" evidence="1">
    <location>
        <begin position="169"/>
        <end position="191"/>
    </location>
</feature>
<keyword evidence="2" id="KW-0732">Signal</keyword>
<protein>
    <submittedName>
        <fullName evidence="3">Uncharacterized protein</fullName>
    </submittedName>
</protein>
<evidence type="ECO:0000313" key="4">
    <source>
        <dbReference type="Proteomes" id="UP000826661"/>
    </source>
</evidence>
<dbReference type="EMBL" id="CP075867">
    <property type="protein sequence ID" value="QYT01343.1"/>
    <property type="molecule type" value="Genomic_DNA"/>
</dbReference>
<reference evidence="3 4" key="1">
    <citation type="journal article" date="2021" name="BMC Genomics">
        <title>Telomere-to-telomere genome assembly of asparaginase-producing Trichoderma simmonsii.</title>
        <authorList>
            <person name="Chung D."/>
            <person name="Kwon Y.M."/>
            <person name="Yang Y."/>
        </authorList>
    </citation>
    <scope>NUCLEOTIDE SEQUENCE [LARGE SCALE GENOMIC DNA]</scope>
    <source>
        <strain evidence="3 4">GH-Sj1</strain>
    </source>
</reference>
<organism evidence="3 4">
    <name type="scientific">Trichoderma simmonsii</name>
    <dbReference type="NCBI Taxonomy" id="1491479"/>
    <lineage>
        <taxon>Eukaryota</taxon>
        <taxon>Fungi</taxon>
        <taxon>Dikarya</taxon>
        <taxon>Ascomycota</taxon>
        <taxon>Pezizomycotina</taxon>
        <taxon>Sordariomycetes</taxon>
        <taxon>Hypocreomycetidae</taxon>
        <taxon>Hypocreales</taxon>
        <taxon>Hypocreaceae</taxon>
        <taxon>Trichoderma</taxon>
    </lineage>
</organism>
<feature type="chain" id="PRO_5034524575" evidence="2">
    <location>
        <begin position="23"/>
        <end position="191"/>
    </location>
</feature>
<evidence type="ECO:0000256" key="2">
    <source>
        <dbReference type="SAM" id="SignalP"/>
    </source>
</evidence>